<feature type="region of interest" description="Disordered" evidence="1">
    <location>
        <begin position="220"/>
        <end position="247"/>
    </location>
</feature>
<proteinExistence type="predicted"/>
<dbReference type="Proteomes" id="UP000187203">
    <property type="component" value="Unassembled WGS sequence"/>
</dbReference>
<evidence type="ECO:0000313" key="2">
    <source>
        <dbReference type="EMBL" id="OMO60184.1"/>
    </source>
</evidence>
<protein>
    <submittedName>
        <fullName evidence="2">Uncharacterized protein</fullName>
    </submittedName>
</protein>
<accession>A0A1R3GQ02</accession>
<feature type="region of interest" description="Disordered" evidence="1">
    <location>
        <begin position="55"/>
        <end position="74"/>
    </location>
</feature>
<sequence length="283" mass="30522">MPVWIDFPLDFSGGVLSLYDYRIKENGFSIRKYKPDNSSPRGVAKATASNVGLTGSRFGGAESGSRRVPSSSFLESGRQGAFRNHVNSLLLQRRTVARALLPPASQAEVGTRQVVGMVEKISEAEVVSKRMGKVPMIQGVVAEMRGTEGLGKKENVLNCGVGEKNLLEGKGDNLAEFRAIRKDSSGPNSLEQLYANIPGIGLPMEGTSKQGRGKFKRVARDASRYSADARMPHTDQNDGRKRSRDGFLAAAARQVGDDYISLGVDQAEAGGKDSNGFIETRDL</sequence>
<gene>
    <name evidence="2" type="ORF">COLO4_33911</name>
</gene>
<dbReference type="AlphaFoldDB" id="A0A1R3GQ02"/>
<comment type="caution">
    <text evidence="2">The sequence shown here is derived from an EMBL/GenBank/DDBJ whole genome shotgun (WGS) entry which is preliminary data.</text>
</comment>
<evidence type="ECO:0000313" key="3">
    <source>
        <dbReference type="Proteomes" id="UP000187203"/>
    </source>
</evidence>
<organism evidence="2 3">
    <name type="scientific">Corchorus olitorius</name>
    <dbReference type="NCBI Taxonomy" id="93759"/>
    <lineage>
        <taxon>Eukaryota</taxon>
        <taxon>Viridiplantae</taxon>
        <taxon>Streptophyta</taxon>
        <taxon>Embryophyta</taxon>
        <taxon>Tracheophyta</taxon>
        <taxon>Spermatophyta</taxon>
        <taxon>Magnoliopsida</taxon>
        <taxon>eudicotyledons</taxon>
        <taxon>Gunneridae</taxon>
        <taxon>Pentapetalae</taxon>
        <taxon>rosids</taxon>
        <taxon>malvids</taxon>
        <taxon>Malvales</taxon>
        <taxon>Malvaceae</taxon>
        <taxon>Grewioideae</taxon>
        <taxon>Apeibeae</taxon>
        <taxon>Corchorus</taxon>
    </lineage>
</organism>
<reference evidence="3" key="1">
    <citation type="submission" date="2013-09" db="EMBL/GenBank/DDBJ databases">
        <title>Corchorus olitorius genome sequencing.</title>
        <authorList>
            <person name="Alam M."/>
            <person name="Haque M.S."/>
            <person name="Islam M.S."/>
            <person name="Emdad E.M."/>
            <person name="Islam M.M."/>
            <person name="Ahmed B."/>
            <person name="Halim A."/>
            <person name="Hossen Q.M.M."/>
            <person name="Hossain M.Z."/>
            <person name="Ahmed R."/>
            <person name="Khan M.M."/>
            <person name="Islam R."/>
            <person name="Rashid M.M."/>
            <person name="Khan S.A."/>
            <person name="Rahman M.S."/>
            <person name="Alam M."/>
            <person name="Yahiya A.S."/>
            <person name="Khan M.S."/>
            <person name="Azam M.S."/>
            <person name="Haque T."/>
            <person name="Lashkar M.Z.H."/>
            <person name="Akhand A.I."/>
            <person name="Morshed G."/>
            <person name="Roy S."/>
            <person name="Uddin K.S."/>
            <person name="Rabeya T."/>
            <person name="Hossain A.S."/>
            <person name="Chowdhury A."/>
            <person name="Snigdha A.R."/>
            <person name="Mortoza M.S."/>
            <person name="Matin S.A."/>
            <person name="Hoque S.M.E."/>
            <person name="Islam M.K."/>
            <person name="Roy D.K."/>
            <person name="Haider R."/>
            <person name="Moosa M.M."/>
            <person name="Elias S.M."/>
            <person name="Hasan A.M."/>
            <person name="Jahan S."/>
            <person name="Shafiuddin M."/>
            <person name="Mahmood N."/>
            <person name="Shommy N.S."/>
        </authorList>
    </citation>
    <scope>NUCLEOTIDE SEQUENCE [LARGE SCALE GENOMIC DNA]</scope>
    <source>
        <strain evidence="3">cv. O-4</strain>
    </source>
</reference>
<name>A0A1R3GQ02_9ROSI</name>
<evidence type="ECO:0000256" key="1">
    <source>
        <dbReference type="SAM" id="MobiDB-lite"/>
    </source>
</evidence>
<feature type="compositionally biased region" description="Basic and acidic residues" evidence="1">
    <location>
        <begin position="230"/>
        <end position="240"/>
    </location>
</feature>
<dbReference type="EMBL" id="AWUE01021944">
    <property type="protein sequence ID" value="OMO60184.1"/>
    <property type="molecule type" value="Genomic_DNA"/>
</dbReference>
<keyword evidence="3" id="KW-1185">Reference proteome</keyword>